<dbReference type="InterPro" id="IPR044974">
    <property type="entry name" value="Disease_R_plants"/>
</dbReference>
<dbReference type="PRINTS" id="PR00364">
    <property type="entry name" value="DISEASERSIST"/>
</dbReference>
<feature type="compositionally biased region" description="Basic and acidic residues" evidence="4">
    <location>
        <begin position="938"/>
        <end position="948"/>
    </location>
</feature>
<evidence type="ECO:0000256" key="1">
    <source>
        <dbReference type="ARBA" id="ARBA00022614"/>
    </source>
</evidence>
<feature type="compositionally biased region" description="Basic and acidic residues" evidence="4">
    <location>
        <begin position="1025"/>
        <end position="1040"/>
    </location>
</feature>
<sequence length="1207" mass="134380">MKALMFNHALELFSRHALRQNYPDVGYEELSRKVMEYAQGVPLALKVLGCFLFEREKEVWENAINKLRRILHPSIQEVLKLSYDGLDDKEKNIFLDVACFLNGEDVYSVMKFLDTSGFYPEIGIILIDKSLIAVSCNKITMHDLLQGLGREIVQQKSIDPRNRSRLCHHEDIYEVLTHNMVCNNEFGRLTIITNLRYRIGTEKIEGICLDMSKVKEIHINSNTFTKMCRLRFLKFYSSIEGENKCKVSDFQGPGFAEVRYLHWHRYPLKSLPLNIQPEKLVLLEMPHSNIQQLWDGVQPLLIPHLDKLVILNLSGCSKLKWLPNISSAGNMQKIFLNGTAIEELPSSTECLRGLLGLYLEDCKSLKSLPNSLCNLKSLAYLNLNGCSNLHRLPESLGILRGFNPYQSFHAVYLSWMPIVAWHWNNCQNELRGIVEDAMLEIQIMATTCWKEEEQNPLKLELSFFLSLSLRSQKWIRDAGGFTGVNPSMLKLTQGVYGKTPRSPVSVYPSSPLFRVVAAPHGTLTATLWANVGSRVSLNGFEKSATVAILWDRVPALWGMGIDSVYVSGRYISLVVIRLWSAYICREFIISVLLVPLMAWPSWSFITVGDVALPDSLFLKFETTGYPTSICGELKSSSFYYSLLCRETTPTNFVHTFRVWDFRLLGLSSITTTLSLPVYSRKLITDESDEETEDSHLNLSIPTDFSRPSDSLVGNRGGHASGSGESHGSSGVGVPEEVGDGEGSSSEPSRPSKKRNLGHRVEADSYPIDYIACATTQTDLFKFKNLYDIPEDVLLVVPGKGDVPSRPPWGYVTMHLESFRLGARLPLQRYFAKILGGMHLAPESWGLVKDLEDRPLLQVETALVNASTCQDLLSPTNLVGSGLVDIAAEIDNKILSAMSRKRGRAPSSSSNPPPPPKKTSVGPSRAPVPALPPPPPRKSGGEKTSDKGPEVSIQSGDRSAPPLPRDQGDYLSPYQRDYGKLVGPKMVKDIESMSLRELAGSVQRVSFKLATLVSCYKNRSTRHERRLQADNQDLKKKAESADRTKEKLAELNKQIQELEEKVAVAESTSSKLEGELGDLKSDLQATQLERDTLRTALEGEIKSLNEQLAEAKGKSVDVDDRLDAKYDSGVAFYYKCIMSVLKEEYPELDMSKLEAGEGETGGRTLEVGQGSMPPLPGVADLPPPEIADPSPPEIADSSTAEAVDPPNF</sequence>
<feature type="region of interest" description="Disordered" evidence="4">
    <location>
        <begin position="690"/>
        <end position="757"/>
    </location>
</feature>
<feature type="compositionally biased region" description="Low complexity" evidence="4">
    <location>
        <begin position="917"/>
        <end position="927"/>
    </location>
</feature>
<dbReference type="AlphaFoldDB" id="A0AAP0MA53"/>
<dbReference type="Pfam" id="PF23286">
    <property type="entry name" value="LRR_13"/>
    <property type="match status" value="1"/>
</dbReference>
<dbReference type="EMBL" id="JBCGBO010000005">
    <property type="protein sequence ID" value="KAK9200188.1"/>
    <property type="molecule type" value="Genomic_DNA"/>
</dbReference>
<evidence type="ECO:0000256" key="4">
    <source>
        <dbReference type="SAM" id="MobiDB-lite"/>
    </source>
</evidence>
<dbReference type="InterPro" id="IPR036390">
    <property type="entry name" value="WH_DNA-bd_sf"/>
</dbReference>
<feature type="compositionally biased region" description="Low complexity" evidence="4">
    <location>
        <begin position="721"/>
        <end position="735"/>
    </location>
</feature>
<dbReference type="Pfam" id="PF23282">
    <property type="entry name" value="WHD_ROQ1"/>
    <property type="match status" value="1"/>
</dbReference>
<feature type="region of interest" description="Disordered" evidence="4">
    <location>
        <begin position="1152"/>
        <end position="1207"/>
    </location>
</feature>
<feature type="domain" description="Disease resistance protein Roq1-like winged-helix" evidence="5">
    <location>
        <begin position="88"/>
        <end position="157"/>
    </location>
</feature>
<name>A0AAP0MA53_9ROSI</name>
<dbReference type="InterPro" id="IPR011713">
    <property type="entry name" value="Leu-rich_rpt_3"/>
</dbReference>
<dbReference type="InterPro" id="IPR058546">
    <property type="entry name" value="RPS4B/Roq1-like_LRR"/>
</dbReference>
<dbReference type="InterPro" id="IPR058192">
    <property type="entry name" value="WHD_ROQ1-like"/>
</dbReference>
<evidence type="ECO:0000313" key="8">
    <source>
        <dbReference type="Proteomes" id="UP001428341"/>
    </source>
</evidence>
<gene>
    <name evidence="7" type="ORF">WN944_015384</name>
</gene>
<feature type="compositionally biased region" description="Pro residues" evidence="4">
    <location>
        <begin position="1172"/>
        <end position="1191"/>
    </location>
</feature>
<dbReference type="InterPro" id="IPR027417">
    <property type="entry name" value="P-loop_NTPase"/>
</dbReference>
<feature type="region of interest" description="Disordered" evidence="4">
    <location>
        <begin position="898"/>
        <end position="975"/>
    </location>
</feature>
<evidence type="ECO:0000313" key="7">
    <source>
        <dbReference type="EMBL" id="KAK9200188.1"/>
    </source>
</evidence>
<evidence type="ECO:0000256" key="2">
    <source>
        <dbReference type="ARBA" id="ARBA00022737"/>
    </source>
</evidence>
<dbReference type="InterPro" id="IPR032675">
    <property type="entry name" value="LRR_dom_sf"/>
</dbReference>
<evidence type="ECO:0000259" key="6">
    <source>
        <dbReference type="Pfam" id="PF23286"/>
    </source>
</evidence>
<feature type="domain" description="Disease resistance protein RPS4B/Roq1-like leucine-rich repeats" evidence="6">
    <location>
        <begin position="305"/>
        <end position="390"/>
    </location>
</feature>
<dbReference type="PANTHER" id="PTHR11017">
    <property type="entry name" value="LEUCINE-RICH REPEAT-CONTAINING PROTEIN"/>
    <property type="match status" value="1"/>
</dbReference>
<evidence type="ECO:0000259" key="5">
    <source>
        <dbReference type="Pfam" id="PF23282"/>
    </source>
</evidence>
<organism evidence="7 8">
    <name type="scientific">Citrus x changshan-huyou</name>
    <dbReference type="NCBI Taxonomy" id="2935761"/>
    <lineage>
        <taxon>Eukaryota</taxon>
        <taxon>Viridiplantae</taxon>
        <taxon>Streptophyta</taxon>
        <taxon>Embryophyta</taxon>
        <taxon>Tracheophyta</taxon>
        <taxon>Spermatophyta</taxon>
        <taxon>Magnoliopsida</taxon>
        <taxon>eudicotyledons</taxon>
        <taxon>Gunneridae</taxon>
        <taxon>Pentapetalae</taxon>
        <taxon>rosids</taxon>
        <taxon>malvids</taxon>
        <taxon>Sapindales</taxon>
        <taxon>Rutaceae</taxon>
        <taxon>Aurantioideae</taxon>
        <taxon>Citrus</taxon>
    </lineage>
</organism>
<protein>
    <submittedName>
        <fullName evidence="7">Uncharacterized protein</fullName>
    </submittedName>
</protein>
<evidence type="ECO:0000256" key="3">
    <source>
        <dbReference type="ARBA" id="ARBA00022821"/>
    </source>
</evidence>
<dbReference type="SUPFAM" id="SSF52540">
    <property type="entry name" value="P-loop containing nucleoside triphosphate hydrolases"/>
    <property type="match status" value="1"/>
</dbReference>
<reference evidence="7 8" key="1">
    <citation type="submission" date="2024-05" db="EMBL/GenBank/DDBJ databases">
        <title>Haplotype-resolved chromosome-level genome assembly of Huyou (Citrus changshanensis).</title>
        <authorList>
            <person name="Miao C."/>
            <person name="Chen W."/>
            <person name="Wu Y."/>
            <person name="Wang L."/>
            <person name="Zhao S."/>
            <person name="Grierson D."/>
            <person name="Xu C."/>
            <person name="Chen K."/>
        </authorList>
    </citation>
    <scope>NUCLEOTIDE SEQUENCE [LARGE SCALE GENOMIC DNA]</scope>
    <source>
        <strain evidence="7">01-14</strain>
        <tissue evidence="7">Leaf</tissue>
    </source>
</reference>
<dbReference type="Gene3D" id="3.80.10.10">
    <property type="entry name" value="Ribonuclease Inhibitor"/>
    <property type="match status" value="1"/>
</dbReference>
<comment type="caution">
    <text evidence="7">The sequence shown here is derived from an EMBL/GenBank/DDBJ whole genome shotgun (WGS) entry which is preliminary data.</text>
</comment>
<keyword evidence="2" id="KW-0677">Repeat</keyword>
<feature type="compositionally biased region" description="Polar residues" evidence="4">
    <location>
        <begin position="696"/>
        <end position="708"/>
    </location>
</feature>
<dbReference type="PANTHER" id="PTHR11017:SF570">
    <property type="entry name" value="DISEASE RESISTANCE PROTEIN (TIR-NBS CLASS)-RELATED"/>
    <property type="match status" value="1"/>
</dbReference>
<dbReference type="GO" id="GO:0006952">
    <property type="term" value="P:defense response"/>
    <property type="evidence" value="ECO:0007669"/>
    <property type="project" value="InterPro"/>
</dbReference>
<keyword evidence="1" id="KW-0433">Leucine-rich repeat</keyword>
<accession>A0AAP0MA53</accession>
<proteinExistence type="predicted"/>
<keyword evidence="8" id="KW-1185">Reference proteome</keyword>
<dbReference type="SUPFAM" id="SSF46785">
    <property type="entry name" value="Winged helix' DNA-binding domain"/>
    <property type="match status" value="1"/>
</dbReference>
<keyword evidence="3" id="KW-0611">Plant defense</keyword>
<dbReference type="Proteomes" id="UP001428341">
    <property type="component" value="Unassembled WGS sequence"/>
</dbReference>
<dbReference type="Pfam" id="PF07725">
    <property type="entry name" value="LRR_3"/>
    <property type="match status" value="1"/>
</dbReference>
<dbReference type="SUPFAM" id="SSF52058">
    <property type="entry name" value="L domain-like"/>
    <property type="match status" value="1"/>
</dbReference>
<feature type="region of interest" description="Disordered" evidence="4">
    <location>
        <begin position="1019"/>
        <end position="1040"/>
    </location>
</feature>
<dbReference type="Gene3D" id="1.10.8.430">
    <property type="entry name" value="Helical domain of apoptotic protease-activating factors"/>
    <property type="match status" value="1"/>
</dbReference>
<dbReference type="Gene3D" id="1.10.287.1490">
    <property type="match status" value="1"/>
</dbReference>
<dbReference type="InterPro" id="IPR042197">
    <property type="entry name" value="Apaf_helical"/>
</dbReference>